<dbReference type="GO" id="GO:0016020">
    <property type="term" value="C:membrane"/>
    <property type="evidence" value="ECO:0007669"/>
    <property type="project" value="UniProtKB-SubCell"/>
</dbReference>
<evidence type="ECO:0000313" key="8">
    <source>
        <dbReference type="WBParaSite" id="SMUV_0000449201-mRNA-1"/>
    </source>
</evidence>
<dbReference type="PANTHER" id="PTHR21433">
    <property type="entry name" value="TRANSMEMBRANE PROTEIN INDUCED BY TUMOR NECROSIS FACTOR ALPHA"/>
    <property type="match status" value="1"/>
</dbReference>
<evidence type="ECO:0000256" key="1">
    <source>
        <dbReference type="ARBA" id="ARBA00004141"/>
    </source>
</evidence>
<feature type="transmembrane region" description="Helical" evidence="6">
    <location>
        <begin position="309"/>
        <end position="332"/>
    </location>
</feature>
<protein>
    <submittedName>
        <fullName evidence="8">Transmembrane protein 120 homolog</fullName>
    </submittedName>
</protein>
<dbReference type="Pfam" id="PF07851">
    <property type="entry name" value="TMEM120A-B"/>
    <property type="match status" value="1"/>
</dbReference>
<feature type="transmembrane region" description="Helical" evidence="6">
    <location>
        <begin position="138"/>
        <end position="157"/>
    </location>
</feature>
<evidence type="ECO:0000313" key="7">
    <source>
        <dbReference type="Proteomes" id="UP000046393"/>
    </source>
</evidence>
<feature type="transmembrane region" description="Helical" evidence="6">
    <location>
        <begin position="268"/>
        <end position="289"/>
    </location>
</feature>
<keyword evidence="7" id="KW-1185">Reference proteome</keyword>
<dbReference type="InterPro" id="IPR012926">
    <property type="entry name" value="TMEM120A/B"/>
</dbReference>
<keyword evidence="4 6" id="KW-1133">Transmembrane helix</keyword>
<feature type="transmembrane region" description="Helical" evidence="6">
    <location>
        <begin position="217"/>
        <end position="237"/>
    </location>
</feature>
<accession>A0A0N5AJ67</accession>
<evidence type="ECO:0000256" key="3">
    <source>
        <dbReference type="ARBA" id="ARBA00022692"/>
    </source>
</evidence>
<comment type="subcellular location">
    <subcellularLocation>
        <location evidence="1">Membrane</location>
        <topology evidence="1">Multi-pass membrane protein</topology>
    </subcellularLocation>
</comment>
<name>A0A0N5AJ67_9BILA</name>
<evidence type="ECO:0000256" key="6">
    <source>
        <dbReference type="SAM" id="Phobius"/>
    </source>
</evidence>
<dbReference type="AlphaFoldDB" id="A0A0N5AJ67"/>
<evidence type="ECO:0000256" key="4">
    <source>
        <dbReference type="ARBA" id="ARBA00022989"/>
    </source>
</evidence>
<evidence type="ECO:0000256" key="2">
    <source>
        <dbReference type="ARBA" id="ARBA00009700"/>
    </source>
</evidence>
<comment type="similarity">
    <text evidence="2">Belongs to the TMEM120 family.</text>
</comment>
<reference evidence="8" key="1">
    <citation type="submission" date="2017-02" db="UniProtKB">
        <authorList>
            <consortium name="WormBaseParasite"/>
        </authorList>
    </citation>
    <scope>IDENTIFICATION</scope>
</reference>
<evidence type="ECO:0000256" key="5">
    <source>
        <dbReference type="ARBA" id="ARBA00023136"/>
    </source>
</evidence>
<keyword evidence="5 6" id="KW-0472">Membrane</keyword>
<dbReference type="WBParaSite" id="SMUV_0000449201-mRNA-1">
    <property type="protein sequence ID" value="SMUV_0000449201-mRNA-1"/>
    <property type="gene ID" value="SMUV_0000449201"/>
</dbReference>
<proteinExistence type="inferred from homology"/>
<keyword evidence="3 6" id="KW-0812">Transmembrane</keyword>
<organism evidence="7 8">
    <name type="scientific">Syphacia muris</name>
    <dbReference type="NCBI Taxonomy" id="451379"/>
    <lineage>
        <taxon>Eukaryota</taxon>
        <taxon>Metazoa</taxon>
        <taxon>Ecdysozoa</taxon>
        <taxon>Nematoda</taxon>
        <taxon>Chromadorea</taxon>
        <taxon>Rhabditida</taxon>
        <taxon>Spirurina</taxon>
        <taxon>Oxyuridomorpha</taxon>
        <taxon>Oxyuroidea</taxon>
        <taxon>Oxyuridae</taxon>
        <taxon>Syphacia</taxon>
    </lineage>
</organism>
<dbReference type="PANTHER" id="PTHR21433:SF0">
    <property type="entry name" value="TRANSMEMBRANE PROTEIN 120 HOMOLOG"/>
    <property type="match status" value="1"/>
</dbReference>
<sequence>MTSEKLQRLADECSTLAAGTAEMQTVHNEYLKELNKLYQMQEERQKAVKHSLYRFRQVNSDLLRLESEEKDLPESDKKLINDLKKQMIDTKQTLEEMKGELPIPENGWYLSTILGSNLNLSLLNKKDRYRYKEEYEKFKASVTLTVLAMFTLALIFPSRLMDALCFFLLVWYYCTLTIREAILSINGSRIKGWWIIHHYFSTIHCGLTLTWRDGECYQAFRVQFLIFCLYIAVVQLFQSQYQKGCLRRLRALGERHSMDITVEGFSSWMFRGLTFLIPFLVLAYIFQFYNSYVLYKIWTTYNCTGEWQVIALSILFFLIACGNSITLSRVVVHKWSQSGLYATNVGLTTKYRSNPVQK</sequence>
<dbReference type="Proteomes" id="UP000046393">
    <property type="component" value="Unplaced"/>
</dbReference>